<evidence type="ECO:0000256" key="1">
    <source>
        <dbReference type="ARBA" id="ARBA00005165"/>
    </source>
</evidence>
<evidence type="ECO:0000256" key="10">
    <source>
        <dbReference type="RuleBase" id="RU003826"/>
    </source>
</evidence>
<gene>
    <name evidence="9" type="primary">thiE</name>
    <name evidence="13" type="ordered locus">Ethha_1498</name>
</gene>
<feature type="binding site" evidence="9">
    <location>
        <position position="119"/>
    </location>
    <ligand>
        <name>4-amino-2-methyl-5-(diphosphooxymethyl)pyrimidine</name>
        <dbReference type="ChEBI" id="CHEBI:57841"/>
    </ligand>
</feature>
<dbReference type="HOGENOM" id="CLU_018272_3_4_9"/>
<feature type="binding site" evidence="9">
    <location>
        <begin position="145"/>
        <end position="147"/>
    </location>
    <ligand>
        <name>2-[(2R,5Z)-2-carboxy-4-methylthiazol-5(2H)-ylidene]ethyl phosphate</name>
        <dbReference type="ChEBI" id="CHEBI:62899"/>
    </ligand>
</feature>
<dbReference type="EC" id="2.5.1.3" evidence="9"/>
<keyword evidence="4 9" id="KW-0460">Magnesium</keyword>
<keyword evidence="5 9" id="KW-0784">Thiamine biosynthesis</keyword>
<dbReference type="GO" id="GO:0009228">
    <property type="term" value="P:thiamine biosynthetic process"/>
    <property type="evidence" value="ECO:0007669"/>
    <property type="project" value="UniProtKB-KW"/>
</dbReference>
<protein>
    <recommendedName>
        <fullName evidence="9">Thiamine-phosphate synthase</fullName>
        <shortName evidence="9">TP synthase</shortName>
        <shortName evidence="9">TPS</shortName>
        <ecNumber evidence="9">2.5.1.3</ecNumber>
    </recommendedName>
    <alternativeName>
        <fullName evidence="9">Thiamine-phosphate pyrophosphorylase</fullName>
        <shortName evidence="9">TMP pyrophosphorylase</shortName>
        <shortName evidence="9">TMP-PPase</shortName>
    </alternativeName>
</protein>
<organism evidence="13 14">
    <name type="scientific">Ethanoligenens harbinense (strain DSM 18485 / JCM 12961 / CGMCC 1.5033 / YUAN-3)</name>
    <dbReference type="NCBI Taxonomy" id="663278"/>
    <lineage>
        <taxon>Bacteria</taxon>
        <taxon>Bacillati</taxon>
        <taxon>Bacillota</taxon>
        <taxon>Clostridia</taxon>
        <taxon>Eubacteriales</taxon>
        <taxon>Oscillospiraceae</taxon>
        <taxon>Ethanoligenens</taxon>
    </lineage>
</organism>
<evidence type="ECO:0000259" key="12">
    <source>
        <dbReference type="Pfam" id="PF02581"/>
    </source>
</evidence>
<evidence type="ECO:0000256" key="2">
    <source>
        <dbReference type="ARBA" id="ARBA00022679"/>
    </source>
</evidence>
<dbReference type="STRING" id="663278.Ethha_1498"/>
<dbReference type="RefSeq" id="WP_013485390.1">
    <property type="nucleotide sequence ID" value="NC_014828.1"/>
</dbReference>
<dbReference type="GO" id="GO:0005737">
    <property type="term" value="C:cytoplasm"/>
    <property type="evidence" value="ECO:0007669"/>
    <property type="project" value="TreeGrafter"/>
</dbReference>
<evidence type="ECO:0000256" key="11">
    <source>
        <dbReference type="RuleBase" id="RU004253"/>
    </source>
</evidence>
<evidence type="ECO:0000256" key="5">
    <source>
        <dbReference type="ARBA" id="ARBA00022977"/>
    </source>
</evidence>
<keyword evidence="14" id="KW-1185">Reference proteome</keyword>
<dbReference type="HAMAP" id="MF_00097">
    <property type="entry name" value="TMP_synthase"/>
    <property type="match status" value="1"/>
</dbReference>
<dbReference type="GO" id="GO:0009229">
    <property type="term" value="P:thiamine diphosphate biosynthetic process"/>
    <property type="evidence" value="ECO:0007669"/>
    <property type="project" value="UniProtKB-UniRule"/>
</dbReference>
<comment type="catalytic activity">
    <reaction evidence="8 9 10">
        <text>2-[(2R,5Z)-2-carboxy-4-methylthiazol-5(2H)-ylidene]ethyl phosphate + 4-amino-2-methyl-5-(diphosphooxymethyl)pyrimidine + 2 H(+) = thiamine phosphate + CO2 + diphosphate</text>
        <dbReference type="Rhea" id="RHEA:47844"/>
        <dbReference type="ChEBI" id="CHEBI:15378"/>
        <dbReference type="ChEBI" id="CHEBI:16526"/>
        <dbReference type="ChEBI" id="CHEBI:33019"/>
        <dbReference type="ChEBI" id="CHEBI:37575"/>
        <dbReference type="ChEBI" id="CHEBI:57841"/>
        <dbReference type="ChEBI" id="CHEBI:62899"/>
        <dbReference type="EC" id="2.5.1.3"/>
    </reaction>
</comment>
<comment type="similarity">
    <text evidence="9 10">Belongs to the thiamine-phosphate synthase family.</text>
</comment>
<dbReference type="CDD" id="cd00564">
    <property type="entry name" value="TMP_TenI"/>
    <property type="match status" value="1"/>
</dbReference>
<feature type="binding site" evidence="9">
    <location>
        <position position="176"/>
    </location>
    <ligand>
        <name>2-[(2R,5Z)-2-carboxy-4-methylthiazol-5(2H)-ylidene]ethyl phosphate</name>
        <dbReference type="ChEBI" id="CHEBI:62899"/>
    </ligand>
</feature>
<dbReference type="Pfam" id="PF02581">
    <property type="entry name" value="TMP-TENI"/>
    <property type="match status" value="1"/>
</dbReference>
<feature type="binding site" evidence="9">
    <location>
        <position position="81"/>
    </location>
    <ligand>
        <name>Mg(2+)</name>
        <dbReference type="ChEBI" id="CHEBI:18420"/>
    </ligand>
</feature>
<reference evidence="13 14" key="1">
    <citation type="submission" date="2010-12" db="EMBL/GenBank/DDBJ databases">
        <title>Complete sequence of Ethanoligenens harbinense YUAN-3.</title>
        <authorList>
            <person name="Lucas S."/>
            <person name="Copeland A."/>
            <person name="Lapidus A."/>
            <person name="Cheng J.-F."/>
            <person name="Bruce D."/>
            <person name="Goodwin L."/>
            <person name="Pitluck S."/>
            <person name="Chertkov O."/>
            <person name="Misra M."/>
            <person name="Detter J.C."/>
            <person name="Han C."/>
            <person name="Tapia R."/>
            <person name="Land M."/>
            <person name="Hauser L."/>
            <person name="Jeffries C."/>
            <person name="Kyrpides N."/>
            <person name="Ivanova N."/>
            <person name="Mikhailova N."/>
            <person name="Wang A."/>
            <person name="Mouttaki H."/>
            <person name="He Z."/>
            <person name="Zhou J."/>
            <person name="Hemme C.L."/>
            <person name="Woyke T."/>
        </authorList>
    </citation>
    <scope>NUCLEOTIDE SEQUENCE [LARGE SCALE GENOMIC DNA]</scope>
    <source>
        <strain evidence="14">DSM 18485 / JCM 12961 / CGMCC 1.5033 / YUAN-3</strain>
    </source>
</reference>
<dbReference type="KEGG" id="eha:Ethha_1498"/>
<dbReference type="EMBL" id="CP002400">
    <property type="protein sequence ID" value="ADU27035.1"/>
    <property type="molecule type" value="Genomic_DNA"/>
</dbReference>
<feature type="binding site" evidence="9">
    <location>
        <begin position="196"/>
        <end position="197"/>
    </location>
    <ligand>
        <name>2-[(2R,5Z)-2-carboxy-4-methylthiazol-5(2H)-ylidene]ethyl phosphate</name>
        <dbReference type="ChEBI" id="CHEBI:62899"/>
    </ligand>
</feature>
<dbReference type="SUPFAM" id="SSF51391">
    <property type="entry name" value="Thiamin phosphate synthase"/>
    <property type="match status" value="1"/>
</dbReference>
<evidence type="ECO:0000256" key="8">
    <source>
        <dbReference type="ARBA" id="ARBA00047883"/>
    </source>
</evidence>
<comment type="function">
    <text evidence="9">Condenses 4-methyl-5-(beta-hydroxyethyl)thiazole monophosphate (THZ-P) and 2-methyl-4-amino-5-hydroxymethyl pyrimidine pyrophosphate (HMP-PP) to form thiamine monophosphate (TMP).</text>
</comment>
<evidence type="ECO:0000256" key="6">
    <source>
        <dbReference type="ARBA" id="ARBA00047334"/>
    </source>
</evidence>
<evidence type="ECO:0000256" key="3">
    <source>
        <dbReference type="ARBA" id="ARBA00022723"/>
    </source>
</evidence>
<feature type="domain" description="Thiamine phosphate synthase/TenI" evidence="12">
    <location>
        <begin position="18"/>
        <end position="199"/>
    </location>
</feature>
<accession>E6U7L2</accession>
<comment type="catalytic activity">
    <reaction evidence="6 9 10">
        <text>4-methyl-5-(2-phosphooxyethyl)-thiazole + 4-amino-2-methyl-5-(diphosphooxymethyl)pyrimidine + H(+) = thiamine phosphate + diphosphate</text>
        <dbReference type="Rhea" id="RHEA:22328"/>
        <dbReference type="ChEBI" id="CHEBI:15378"/>
        <dbReference type="ChEBI" id="CHEBI:33019"/>
        <dbReference type="ChEBI" id="CHEBI:37575"/>
        <dbReference type="ChEBI" id="CHEBI:57841"/>
        <dbReference type="ChEBI" id="CHEBI:58296"/>
        <dbReference type="EC" id="2.5.1.3"/>
    </reaction>
</comment>
<evidence type="ECO:0000256" key="7">
    <source>
        <dbReference type="ARBA" id="ARBA00047851"/>
    </source>
</evidence>
<dbReference type="InterPro" id="IPR022998">
    <property type="entry name" value="ThiamineP_synth_TenI"/>
</dbReference>
<feature type="binding site" evidence="9">
    <location>
        <begin position="48"/>
        <end position="52"/>
    </location>
    <ligand>
        <name>4-amino-2-methyl-5-(diphosphooxymethyl)pyrimidine</name>
        <dbReference type="ChEBI" id="CHEBI:57841"/>
    </ligand>
</feature>
<dbReference type="InterPro" id="IPR034291">
    <property type="entry name" value="TMP_synthase"/>
</dbReference>
<evidence type="ECO:0000256" key="4">
    <source>
        <dbReference type="ARBA" id="ARBA00022842"/>
    </source>
</evidence>
<feature type="binding site" evidence="9">
    <location>
        <position position="80"/>
    </location>
    <ligand>
        <name>4-amino-2-methyl-5-(diphosphooxymethyl)pyrimidine</name>
        <dbReference type="ChEBI" id="CHEBI:57841"/>
    </ligand>
</feature>
<evidence type="ECO:0000313" key="13">
    <source>
        <dbReference type="EMBL" id="ADU27035.1"/>
    </source>
</evidence>
<dbReference type="GO" id="GO:0004789">
    <property type="term" value="F:thiamine-phosphate diphosphorylase activity"/>
    <property type="evidence" value="ECO:0007669"/>
    <property type="project" value="UniProtKB-UniRule"/>
</dbReference>
<dbReference type="InterPro" id="IPR036206">
    <property type="entry name" value="ThiamineP_synth_sf"/>
</dbReference>
<keyword evidence="3 9" id="KW-0479">Metal-binding</keyword>
<dbReference type="Proteomes" id="UP000001551">
    <property type="component" value="Chromosome"/>
</dbReference>
<comment type="cofactor">
    <cofactor evidence="9">
        <name>Mg(2+)</name>
        <dbReference type="ChEBI" id="CHEBI:18420"/>
    </cofactor>
    <text evidence="9">Binds 1 Mg(2+) ion per subunit.</text>
</comment>
<dbReference type="PANTHER" id="PTHR20857">
    <property type="entry name" value="THIAMINE-PHOSPHATE PYROPHOSPHORYLASE"/>
    <property type="match status" value="1"/>
</dbReference>
<dbReference type="FunFam" id="3.20.20.70:FF:000096">
    <property type="entry name" value="Thiamine-phosphate synthase"/>
    <property type="match status" value="1"/>
</dbReference>
<dbReference type="PANTHER" id="PTHR20857:SF15">
    <property type="entry name" value="THIAMINE-PHOSPHATE SYNTHASE"/>
    <property type="match status" value="1"/>
</dbReference>
<comment type="catalytic activity">
    <reaction evidence="7 9 10">
        <text>2-(2-carboxy-4-methylthiazol-5-yl)ethyl phosphate + 4-amino-2-methyl-5-(diphosphooxymethyl)pyrimidine + 2 H(+) = thiamine phosphate + CO2 + diphosphate</text>
        <dbReference type="Rhea" id="RHEA:47848"/>
        <dbReference type="ChEBI" id="CHEBI:15378"/>
        <dbReference type="ChEBI" id="CHEBI:16526"/>
        <dbReference type="ChEBI" id="CHEBI:33019"/>
        <dbReference type="ChEBI" id="CHEBI:37575"/>
        <dbReference type="ChEBI" id="CHEBI:57841"/>
        <dbReference type="ChEBI" id="CHEBI:62890"/>
        <dbReference type="EC" id="2.5.1.3"/>
    </reaction>
</comment>
<dbReference type="Gene3D" id="3.20.20.70">
    <property type="entry name" value="Aldolase class I"/>
    <property type="match status" value="1"/>
</dbReference>
<name>E6U7L2_ETHHY</name>
<evidence type="ECO:0000313" key="14">
    <source>
        <dbReference type="Proteomes" id="UP000001551"/>
    </source>
</evidence>
<dbReference type="eggNOG" id="COG0352">
    <property type="taxonomic scope" value="Bacteria"/>
</dbReference>
<evidence type="ECO:0000256" key="9">
    <source>
        <dbReference type="HAMAP-Rule" id="MF_00097"/>
    </source>
</evidence>
<proteinExistence type="inferred from homology"/>
<dbReference type="GO" id="GO:0000287">
    <property type="term" value="F:magnesium ion binding"/>
    <property type="evidence" value="ECO:0007669"/>
    <property type="project" value="UniProtKB-UniRule"/>
</dbReference>
<comment type="pathway">
    <text evidence="1 9 11">Cofactor biosynthesis; thiamine diphosphate biosynthesis; thiamine phosphate from 4-amino-2-methyl-5-diphosphomethylpyrimidine and 4-methyl-5-(2-phosphoethyl)-thiazole: step 1/1.</text>
</comment>
<dbReference type="UniPathway" id="UPA00060">
    <property type="reaction ID" value="UER00141"/>
</dbReference>
<feature type="binding site" evidence="9">
    <location>
        <position position="148"/>
    </location>
    <ligand>
        <name>4-amino-2-methyl-5-(diphosphooxymethyl)pyrimidine</name>
        <dbReference type="ChEBI" id="CHEBI:57841"/>
    </ligand>
</feature>
<sequence>MSAQAKRAEKVAAYLNGLYCITAEPLSCGRENLDVVRAMLVGGAKVVQYREKDMPMQRQYEQCLKLREMTREANALLIVDDHVHLAMAVGADGVHIGQTDLPIEAVRALVGAEMLIGLSTHDIGQARDAVARGADYIGVGPIFETHTKSDVVAPVGFAYLDAVVREIRLPFVAIGGIKQHNLPDVLTHGAACAALVTEIVQAPDISGMVKELRQIFSAQTT</sequence>
<dbReference type="AlphaFoldDB" id="E6U7L2"/>
<dbReference type="NCBIfam" id="TIGR00693">
    <property type="entry name" value="thiE"/>
    <property type="match status" value="1"/>
</dbReference>
<keyword evidence="2 9" id="KW-0808">Transferase</keyword>
<dbReference type="InterPro" id="IPR013785">
    <property type="entry name" value="Aldolase_TIM"/>
</dbReference>
<feature type="binding site" evidence="9">
    <location>
        <position position="100"/>
    </location>
    <ligand>
        <name>Mg(2+)</name>
        <dbReference type="ChEBI" id="CHEBI:18420"/>
    </ligand>
</feature>